<evidence type="ECO:0000259" key="8">
    <source>
        <dbReference type="PROSITE" id="PS51820"/>
    </source>
</evidence>
<sequence length="1168" mass="125375">MKPKPLRSFTVALFLMPVGWLAAVPGDADNDGLRDAVETNTGVYVSPSNTGTNPQVADTDGDSLPDGMELTLGTNPVDPASKVRRPNIVYILADDLGYGDVGCFGQNQRSGIWKFATPGLDAMAAEGAKLTHHYAGASICAASRASLLLGQTMGHSEVRDTQFDKALPDNHTLARTLKAAGYRTIHVGKAGLAGTIPTDGSSATSMPGHPLYRGFDRFFGYLMHEEGHEHYPQNGTSSKTSHIYDDFRAVTDAYVDLYTSDAFAAFAKKSIVEEATQHAERPFFIYLSYDTPHFYGEYAPTANYPAGKGLSGGLQWTGAPSYVNTATNDPSKIDNIANQHPSVNSNWYPAAKKYVSMVRRMDDSVADILQTLRDLGIADNTLVVFSSDNGPADTEVYPPSFGSFGPFEGIKGDLWEGGIRMPTIAWWPGKISATNQPSNIREIARPCGNWDWMATFADLAKIPVPSFTDGVSMVPTLTGQGSQIDKGYLYFEFAYGGFTSRYPEFSNHAGDPRGQMQAIRVGDFMGVRTGISNPADPFRIYNVVTDPKEGTDLSAGRPDLQEKMKLLATGARCKGAGISRPYDTAVIPNVAVAPVQQGGLVCRSYEGYWPWLPEFRDLLAKTEVLCPTISPEPRSRDQDVGLTFTGYLSVPTTGAYTFSLRSDSGSSLWLHDSRVIDNDYNFASSKTSDSVYLAAGLHPIRLYYRHQGSSPLLSLSYSGPGIAMQSIPSSSLFTDGAPPELYPDKLTTRRATEVTVDVLANDSSAFPLTLASAGTSLLGTTGVASNRFKLTPTNGTIGYDEISYGVTNNSSQYTSRVAATVLFDNEIWLPFEEGGGNKVNRVGGSPAITGTLLGFANPASAWTTGRFHGALSFDGTDDHVDFPGLALPTGQQPRTFSCWLKTASRSSPELQTLFSYGSNITGGRFVVRLDNEANVSSDQPLKLEVNSGHITGTTPLNDGVWHQVAVVVDDHNGSGNVNVTETKLWVDGHLDQVGSSSGRVLATGSTLVPCLGGSNHNDGYNFSGKLDDVRIFDRALSDAEIQALYLSRPIYLTAPTDPSGDSDSDGMSDDAEEISGTDPNNASSVLRIDNFTVSGGIVSLQWAAVSARDYQVEESSDLRSWQSVPEQGPVRIPASSGGSVPDAMLSVSFPTRGVGAHFFRLKVTLGSP</sequence>
<dbReference type="InterPro" id="IPR006558">
    <property type="entry name" value="LamG-like"/>
</dbReference>
<keyword evidence="4" id="KW-0106">Calcium</keyword>
<reference evidence="9 10" key="1">
    <citation type="submission" date="2024-04" db="EMBL/GenBank/DDBJ databases">
        <title>Luteolibacter sp. isolated from soil.</title>
        <authorList>
            <person name="An J."/>
        </authorList>
    </citation>
    <scope>NUCLEOTIDE SEQUENCE [LARGE SCALE GENOMIC DNA]</scope>
    <source>
        <strain evidence="9 10">Y139</strain>
    </source>
</reference>
<evidence type="ECO:0000256" key="1">
    <source>
        <dbReference type="ARBA" id="ARBA00004613"/>
    </source>
</evidence>
<dbReference type="PROSITE" id="PS51820">
    <property type="entry name" value="PA14"/>
    <property type="match status" value="1"/>
</dbReference>
<dbReference type="Pfam" id="PF00884">
    <property type="entry name" value="Sulfatase"/>
    <property type="match status" value="1"/>
</dbReference>
<dbReference type="Pfam" id="PF13385">
    <property type="entry name" value="Laminin_G_3"/>
    <property type="match status" value="1"/>
</dbReference>
<feature type="region of interest" description="Disordered" evidence="6">
    <location>
        <begin position="1054"/>
        <end position="1081"/>
    </location>
</feature>
<comment type="subcellular location">
    <subcellularLocation>
        <location evidence="1">Secreted</location>
    </subcellularLocation>
</comment>
<evidence type="ECO:0000256" key="3">
    <source>
        <dbReference type="ARBA" id="ARBA00022729"/>
    </source>
</evidence>
<dbReference type="EMBL" id="JBBUKT010000003">
    <property type="protein sequence ID" value="MEK7950842.1"/>
    <property type="molecule type" value="Genomic_DNA"/>
</dbReference>
<dbReference type="RefSeq" id="WP_341404443.1">
    <property type="nucleotide sequence ID" value="NZ_JBBUKT010000003.1"/>
</dbReference>
<dbReference type="InterPro" id="IPR052701">
    <property type="entry name" value="GAG_Ulvan_Degrading_Sulfatases"/>
</dbReference>
<dbReference type="SUPFAM" id="SSF53649">
    <property type="entry name" value="Alkaline phosphatase-like"/>
    <property type="match status" value="1"/>
</dbReference>
<dbReference type="SUPFAM" id="SSF56988">
    <property type="entry name" value="Anthrax protective antigen"/>
    <property type="match status" value="1"/>
</dbReference>
<dbReference type="Gene3D" id="3.40.720.10">
    <property type="entry name" value="Alkaline Phosphatase, subunit A"/>
    <property type="match status" value="1"/>
</dbReference>
<evidence type="ECO:0000256" key="4">
    <source>
        <dbReference type="ARBA" id="ARBA00022837"/>
    </source>
</evidence>
<evidence type="ECO:0000256" key="5">
    <source>
        <dbReference type="ARBA" id="ARBA00023157"/>
    </source>
</evidence>
<keyword evidence="3 7" id="KW-0732">Signal</keyword>
<evidence type="ECO:0000256" key="2">
    <source>
        <dbReference type="ARBA" id="ARBA00022525"/>
    </source>
</evidence>
<gene>
    <name evidence="9" type="ORF">WKV53_10060</name>
</gene>
<organism evidence="9 10">
    <name type="scientific">Luteolibacter soli</name>
    <dbReference type="NCBI Taxonomy" id="3135280"/>
    <lineage>
        <taxon>Bacteria</taxon>
        <taxon>Pseudomonadati</taxon>
        <taxon>Verrucomicrobiota</taxon>
        <taxon>Verrucomicrobiia</taxon>
        <taxon>Verrucomicrobiales</taxon>
        <taxon>Verrucomicrobiaceae</taxon>
        <taxon>Luteolibacter</taxon>
    </lineage>
</organism>
<feature type="chain" id="PRO_5045609727" evidence="7">
    <location>
        <begin position="23"/>
        <end position="1168"/>
    </location>
</feature>
<dbReference type="InterPro" id="IPR017850">
    <property type="entry name" value="Alkaline_phosphatase_core_sf"/>
</dbReference>
<dbReference type="SMART" id="SM00758">
    <property type="entry name" value="PA14"/>
    <property type="match status" value="1"/>
</dbReference>
<evidence type="ECO:0000313" key="10">
    <source>
        <dbReference type="Proteomes" id="UP001371305"/>
    </source>
</evidence>
<dbReference type="PANTHER" id="PTHR43751:SF3">
    <property type="entry name" value="SULFATASE N-TERMINAL DOMAIN-CONTAINING PROTEIN"/>
    <property type="match status" value="1"/>
</dbReference>
<dbReference type="InterPro" id="IPR013320">
    <property type="entry name" value="ConA-like_dom_sf"/>
</dbReference>
<evidence type="ECO:0000256" key="7">
    <source>
        <dbReference type="SAM" id="SignalP"/>
    </source>
</evidence>
<dbReference type="Gene3D" id="2.60.120.200">
    <property type="match status" value="1"/>
</dbReference>
<dbReference type="Gene3D" id="3.90.182.10">
    <property type="entry name" value="Toxin - Anthrax Protective Antigen,domain 1"/>
    <property type="match status" value="1"/>
</dbReference>
<dbReference type="Pfam" id="PF07691">
    <property type="entry name" value="PA14"/>
    <property type="match status" value="1"/>
</dbReference>
<keyword evidence="10" id="KW-1185">Reference proteome</keyword>
<dbReference type="Pfam" id="PF17963">
    <property type="entry name" value="Big_9"/>
    <property type="match status" value="1"/>
</dbReference>
<proteinExistence type="predicted"/>
<feature type="compositionally biased region" description="Acidic residues" evidence="6">
    <location>
        <begin position="1060"/>
        <end position="1075"/>
    </location>
</feature>
<evidence type="ECO:0000256" key="6">
    <source>
        <dbReference type="SAM" id="MobiDB-lite"/>
    </source>
</evidence>
<keyword evidence="5" id="KW-1015">Disulfide bond</keyword>
<feature type="signal peptide" evidence="7">
    <location>
        <begin position="1"/>
        <end position="22"/>
    </location>
</feature>
<dbReference type="InterPro" id="IPR000917">
    <property type="entry name" value="Sulfatase_N"/>
</dbReference>
<dbReference type="InterPro" id="IPR059100">
    <property type="entry name" value="TSP3_bac"/>
</dbReference>
<dbReference type="PANTHER" id="PTHR43751">
    <property type="entry name" value="SULFATASE"/>
    <property type="match status" value="1"/>
</dbReference>
<accession>A0ABU9AVQ2</accession>
<evidence type="ECO:0000313" key="9">
    <source>
        <dbReference type="EMBL" id="MEK7950842.1"/>
    </source>
</evidence>
<dbReference type="Proteomes" id="UP001371305">
    <property type="component" value="Unassembled WGS sequence"/>
</dbReference>
<dbReference type="SMART" id="SM00560">
    <property type="entry name" value="LamGL"/>
    <property type="match status" value="1"/>
</dbReference>
<dbReference type="InterPro" id="IPR037524">
    <property type="entry name" value="PA14/GLEYA"/>
</dbReference>
<dbReference type="InterPro" id="IPR011658">
    <property type="entry name" value="PA14_dom"/>
</dbReference>
<feature type="domain" description="PA14" evidence="8">
    <location>
        <begin position="595"/>
        <end position="731"/>
    </location>
</feature>
<keyword evidence="2" id="KW-0964">Secreted</keyword>
<dbReference type="SUPFAM" id="SSF49899">
    <property type="entry name" value="Concanavalin A-like lectins/glucanases"/>
    <property type="match status" value="1"/>
</dbReference>
<name>A0ABU9AVQ2_9BACT</name>
<comment type="caution">
    <text evidence="9">The sequence shown here is derived from an EMBL/GenBank/DDBJ whole genome shotgun (WGS) entry which is preliminary data.</text>
</comment>
<dbReference type="Pfam" id="PF18884">
    <property type="entry name" value="TSP3_bac"/>
    <property type="match status" value="2"/>
</dbReference>
<protein>
    <submittedName>
        <fullName evidence="9">Sulfatase-like hydrolase/transferase</fullName>
    </submittedName>
</protein>